<comment type="caution">
    <text evidence="2">The sequence shown here is derived from an EMBL/GenBank/DDBJ whole genome shotgun (WGS) entry which is preliminary data.</text>
</comment>
<accession>X0UUT4</accession>
<gene>
    <name evidence="2" type="ORF">S01H1_46632</name>
</gene>
<dbReference type="EMBL" id="BARS01029865">
    <property type="protein sequence ID" value="GAG09470.1"/>
    <property type="molecule type" value="Genomic_DNA"/>
</dbReference>
<evidence type="ECO:0000259" key="1">
    <source>
        <dbReference type="Pfam" id="PF08401"/>
    </source>
</evidence>
<dbReference type="GO" id="GO:0003697">
    <property type="term" value="F:single-stranded DNA binding"/>
    <property type="evidence" value="ECO:0007669"/>
    <property type="project" value="InterPro"/>
</dbReference>
<organism evidence="2">
    <name type="scientific">marine sediment metagenome</name>
    <dbReference type="NCBI Taxonomy" id="412755"/>
    <lineage>
        <taxon>unclassified sequences</taxon>
        <taxon>metagenomes</taxon>
        <taxon>ecological metagenomes</taxon>
    </lineage>
</organism>
<protein>
    <recommendedName>
        <fullName evidence="1">N-terminal domain-containing protein</fullName>
    </recommendedName>
</protein>
<reference evidence="2" key="1">
    <citation type="journal article" date="2014" name="Front. Microbiol.">
        <title>High frequency of phylogenetically diverse reductive dehalogenase-homologous genes in deep subseafloor sedimentary metagenomes.</title>
        <authorList>
            <person name="Kawai M."/>
            <person name="Futagami T."/>
            <person name="Toyoda A."/>
            <person name="Takaki Y."/>
            <person name="Nishi S."/>
            <person name="Hori S."/>
            <person name="Arai W."/>
            <person name="Tsubouchi T."/>
            <person name="Morono Y."/>
            <person name="Uchiyama I."/>
            <person name="Ito T."/>
            <person name="Fujiyama A."/>
            <person name="Inagaki F."/>
            <person name="Takami H."/>
        </authorList>
    </citation>
    <scope>NUCLEOTIDE SEQUENCE</scope>
    <source>
        <strain evidence="2">Expedition CK06-06</strain>
    </source>
</reference>
<dbReference type="Pfam" id="PF08401">
    <property type="entry name" value="ArdcN"/>
    <property type="match status" value="1"/>
</dbReference>
<name>X0UUT4_9ZZZZ</name>
<feature type="domain" description="N-terminal" evidence="1">
    <location>
        <begin position="61"/>
        <end position="104"/>
    </location>
</feature>
<feature type="non-terminal residue" evidence="2">
    <location>
        <position position="249"/>
    </location>
</feature>
<proteinExistence type="predicted"/>
<evidence type="ECO:0000313" key="2">
    <source>
        <dbReference type="EMBL" id="GAG09470.1"/>
    </source>
</evidence>
<sequence length="249" mass="27344">MNDSKKAKVCLQRIVDLFKEGSIPKALAVATIPPQAGIPSAKWSWSNKLLQFLADTSDARGFRQWQEAGRKVNKGAKAFHILGPKARTVKETDENGQETEKIIVVGFFAIPVFRAEDTDGEPLPYEPASPPPLADVAKEFGLSVSYQTFASRYYGYYQGESKKIVLASHESKVFFHELAHAAHHRIGGKLKGGQVPSHEIIAELTAATLANLYCPDANLGFSYEYVKSYAKKSKKSIERACLAVINTVG</sequence>
<dbReference type="AlphaFoldDB" id="X0UUT4"/>
<dbReference type="InterPro" id="IPR013610">
    <property type="entry name" value="ArdC_N"/>
</dbReference>